<feature type="compositionally biased region" description="Low complexity" evidence="1">
    <location>
        <begin position="127"/>
        <end position="144"/>
    </location>
</feature>
<dbReference type="VEuPathDB" id="CryptoDB:Chro.20052"/>
<keyword evidence="2" id="KW-0732">Signal</keyword>
<dbReference type="Proteomes" id="UP000199752">
    <property type="component" value="Chromosome 2"/>
</dbReference>
<proteinExistence type="predicted"/>
<protein>
    <submittedName>
        <fullName evidence="3">Uncharacterized protein</fullName>
    </submittedName>
</protein>
<dbReference type="EMBL" id="LN877948">
    <property type="protein sequence ID" value="CUV04358.1"/>
    <property type="molecule type" value="Genomic_DNA"/>
</dbReference>
<dbReference type="AlphaFoldDB" id="A0A0S4TCB4"/>
<organism evidence="3">
    <name type="scientific">Cryptosporidium hominis</name>
    <dbReference type="NCBI Taxonomy" id="237895"/>
    <lineage>
        <taxon>Eukaryota</taxon>
        <taxon>Sar</taxon>
        <taxon>Alveolata</taxon>
        <taxon>Apicomplexa</taxon>
        <taxon>Conoidasida</taxon>
        <taxon>Coccidia</taxon>
        <taxon>Eucoccidiorida</taxon>
        <taxon>Eimeriorina</taxon>
        <taxon>Cryptosporidiidae</taxon>
        <taxon>Cryptosporidium</taxon>
    </lineage>
</organism>
<name>A0A0S4TCB4_CRYHO</name>
<reference evidence="3" key="1">
    <citation type="submission" date="2015-08" db="EMBL/GenBank/DDBJ databases">
        <authorList>
            <person name="Babu N.S."/>
            <person name="Beckwith C.J."/>
            <person name="Beseler K.G."/>
            <person name="Brison A."/>
            <person name="Carone J.V."/>
            <person name="Caskin T.P."/>
            <person name="Diamond M."/>
            <person name="Durham M.E."/>
            <person name="Foxe J.M."/>
            <person name="Go M."/>
            <person name="Henderson B.A."/>
            <person name="Jones I.B."/>
            <person name="McGettigan J.A."/>
            <person name="Micheletti S.J."/>
            <person name="Nasrallah M.E."/>
            <person name="Ortiz D."/>
            <person name="Piller C.R."/>
            <person name="Privatt S.R."/>
            <person name="Schneider S.L."/>
            <person name="Sharp S."/>
            <person name="Smith T.C."/>
            <person name="Stanton J.D."/>
            <person name="Ullery H.E."/>
            <person name="Wilson R.J."/>
            <person name="Serrano M.G."/>
            <person name="Buck G."/>
            <person name="Lee V."/>
            <person name="Wang Y."/>
            <person name="Carvalho R."/>
            <person name="Voegtly L."/>
            <person name="Shi R."/>
            <person name="Duckworth R."/>
            <person name="Johnson A."/>
            <person name="Loviza R."/>
            <person name="Walstead R."/>
            <person name="Shah Z."/>
            <person name="Kiflezghi M."/>
            <person name="Wade K."/>
            <person name="Ball S.L."/>
            <person name="Bradley K.W."/>
            <person name="Asai D.J."/>
            <person name="Bowman C.A."/>
            <person name="Russell D.A."/>
            <person name="Pope W.H."/>
            <person name="Jacobs-Sera D."/>
            <person name="Hendrix R.W."/>
            <person name="Hatfull G.F."/>
        </authorList>
    </citation>
    <scope>NUCLEOTIDE SEQUENCE [LARGE SCALE GENOMIC DNA]</scope>
</reference>
<gene>
    <name evidence="3" type="ORF">CHUDEA2_450</name>
</gene>
<feature type="compositionally biased region" description="Polar residues" evidence="1">
    <location>
        <begin position="96"/>
        <end position="106"/>
    </location>
</feature>
<dbReference type="VEuPathDB" id="CryptoDB:ChTU502y2012_398g0010"/>
<feature type="signal peptide" evidence="2">
    <location>
        <begin position="1"/>
        <end position="16"/>
    </location>
</feature>
<evidence type="ECO:0000313" key="3">
    <source>
        <dbReference type="EMBL" id="CUV04358.1"/>
    </source>
</evidence>
<feature type="chain" id="PRO_5006627633" evidence="2">
    <location>
        <begin position="17"/>
        <end position="186"/>
    </location>
</feature>
<accession>A0A0S4TCB4</accession>
<sequence>MNTVKLNFIPLVLCLAFLSNFLRINDQILSLNTHADLSLIKLSSPRKLLRRLCCCCSSSCSSDDSCCSSSSNSGSLNIGDPTQPRHVWSVTSNYGGFSQEMQTVPPRTQEGNEHNEQSEESEEKHSCCSSSSCKSKKLSSNNGSSNGGSNGDSNSGGNGGSNGNEDDPQNPYAGYTGRLNSAFTTD</sequence>
<evidence type="ECO:0000256" key="1">
    <source>
        <dbReference type="SAM" id="MobiDB-lite"/>
    </source>
</evidence>
<feature type="compositionally biased region" description="Gly residues" evidence="1">
    <location>
        <begin position="145"/>
        <end position="162"/>
    </location>
</feature>
<dbReference type="VEuPathDB" id="CryptoDB:GY17_00003643"/>
<evidence type="ECO:0000256" key="2">
    <source>
        <dbReference type="SAM" id="SignalP"/>
    </source>
</evidence>
<feature type="compositionally biased region" description="Basic and acidic residues" evidence="1">
    <location>
        <begin position="110"/>
        <end position="126"/>
    </location>
</feature>
<dbReference type="VEuPathDB" id="CryptoDB:CHUDEA2_450"/>
<feature type="region of interest" description="Disordered" evidence="1">
    <location>
        <begin position="96"/>
        <end position="186"/>
    </location>
</feature>